<dbReference type="Proteomes" id="UP000183832">
    <property type="component" value="Unassembled WGS sequence"/>
</dbReference>
<gene>
    <name evidence="1" type="ORF">CLUMA_CG008150</name>
</gene>
<evidence type="ECO:0000313" key="2">
    <source>
        <dbReference type="Proteomes" id="UP000183832"/>
    </source>
</evidence>
<accession>A0A1J1I4G5</accession>
<name>A0A1J1I4G5_9DIPT</name>
<dbReference type="EMBL" id="CVRI01000039">
    <property type="protein sequence ID" value="CRK94650.1"/>
    <property type="molecule type" value="Genomic_DNA"/>
</dbReference>
<sequence>MFLMTFNLSSFQTNFTDTSAVNVIDDNQSQIFNYLPKNGLQQSFENLSLTSTHYLSISKNASQSPNLRPVQAKIPDVTIPKLRILRANVFQYLHT</sequence>
<reference evidence="1 2" key="1">
    <citation type="submission" date="2015-04" db="EMBL/GenBank/DDBJ databases">
        <authorList>
            <person name="Syromyatnikov M.Y."/>
            <person name="Popov V.N."/>
        </authorList>
    </citation>
    <scope>NUCLEOTIDE SEQUENCE [LARGE SCALE GENOMIC DNA]</scope>
</reference>
<protein>
    <submittedName>
        <fullName evidence="1">CLUMA_CG008150, isoform A</fullName>
    </submittedName>
</protein>
<dbReference type="AlphaFoldDB" id="A0A1J1I4G5"/>
<evidence type="ECO:0000313" key="1">
    <source>
        <dbReference type="EMBL" id="CRK94650.1"/>
    </source>
</evidence>
<keyword evidence="2" id="KW-1185">Reference proteome</keyword>
<organism evidence="1 2">
    <name type="scientific">Clunio marinus</name>
    <dbReference type="NCBI Taxonomy" id="568069"/>
    <lineage>
        <taxon>Eukaryota</taxon>
        <taxon>Metazoa</taxon>
        <taxon>Ecdysozoa</taxon>
        <taxon>Arthropoda</taxon>
        <taxon>Hexapoda</taxon>
        <taxon>Insecta</taxon>
        <taxon>Pterygota</taxon>
        <taxon>Neoptera</taxon>
        <taxon>Endopterygota</taxon>
        <taxon>Diptera</taxon>
        <taxon>Nematocera</taxon>
        <taxon>Chironomoidea</taxon>
        <taxon>Chironomidae</taxon>
        <taxon>Clunio</taxon>
    </lineage>
</organism>
<proteinExistence type="predicted"/>